<keyword evidence="1" id="KW-0812">Transmembrane</keyword>
<feature type="transmembrane region" description="Helical" evidence="1">
    <location>
        <begin position="193"/>
        <end position="212"/>
    </location>
</feature>
<feature type="domain" description="HTH arsR-type" evidence="2">
    <location>
        <begin position="31"/>
        <end position="111"/>
    </location>
</feature>
<proteinExistence type="predicted"/>
<evidence type="ECO:0000259" key="2">
    <source>
        <dbReference type="SMART" id="SM00418"/>
    </source>
</evidence>
<dbReference type="Pfam" id="PF12840">
    <property type="entry name" value="HTH_20"/>
    <property type="match status" value="1"/>
</dbReference>
<dbReference type="EMBL" id="VRYN01000002">
    <property type="protein sequence ID" value="TYO76570.1"/>
    <property type="molecule type" value="Genomic_DNA"/>
</dbReference>
<dbReference type="SUPFAM" id="SSF46785">
    <property type="entry name" value="Winged helix' DNA-binding domain"/>
    <property type="match status" value="1"/>
</dbReference>
<dbReference type="InterPro" id="IPR036390">
    <property type="entry name" value="WH_DNA-bd_sf"/>
</dbReference>
<evidence type="ECO:0000313" key="4">
    <source>
        <dbReference type="EMBL" id="TYO76570.1"/>
    </source>
</evidence>
<dbReference type="InterPro" id="IPR056525">
    <property type="entry name" value="HVO_1552_C"/>
</dbReference>
<evidence type="ECO:0000313" key="5">
    <source>
        <dbReference type="Proteomes" id="UP000296216"/>
    </source>
</evidence>
<protein>
    <submittedName>
        <fullName evidence="3">ArsR family transcription regulator</fullName>
    </submittedName>
    <submittedName>
        <fullName evidence="4">Transcriptional regulator, ArsR family</fullName>
    </submittedName>
</protein>
<dbReference type="Pfam" id="PF24267">
    <property type="entry name" value="HVO_1552_C"/>
    <property type="match status" value="1"/>
</dbReference>
<dbReference type="CDD" id="cd00090">
    <property type="entry name" value="HTH_ARSR"/>
    <property type="match status" value="1"/>
</dbReference>
<dbReference type="InterPro" id="IPR011991">
    <property type="entry name" value="ArsR-like_HTH"/>
</dbReference>
<dbReference type="InterPro" id="IPR001845">
    <property type="entry name" value="HTH_ArsR_DNA-bd_dom"/>
</dbReference>
<reference evidence="3 5" key="1">
    <citation type="journal article" date="2019" name="Microbiol. Resour. Announc.">
        <title>The Genome Sequence of the Halobacterium salinarum Type Strain Is Closely Related to That of Laboratory Strains NRC-1 and R1.</title>
        <authorList>
            <person name="Pfeiffer F."/>
            <person name="Marchfelder A."/>
            <person name="Habermann B."/>
            <person name="Dyall-Smith M.L."/>
        </authorList>
    </citation>
    <scope>NUCLEOTIDE SEQUENCE [LARGE SCALE GENOMIC DNA]</scope>
    <source>
        <strain evidence="3">91-R6</strain>
        <strain evidence="5">ATCC 33171 / DSM 3754 / JCM 8978 / NBRC 102687 / NCIMB 764 / 91-R6</strain>
    </source>
</reference>
<feature type="transmembrane region" description="Helical" evidence="1">
    <location>
        <begin position="123"/>
        <end position="144"/>
    </location>
</feature>
<keyword evidence="1" id="KW-1133">Transmembrane helix</keyword>
<evidence type="ECO:0000313" key="3">
    <source>
        <dbReference type="EMBL" id="QCC44383.1"/>
    </source>
</evidence>
<dbReference type="EMBL" id="CP038631">
    <property type="protein sequence ID" value="QCC44383.1"/>
    <property type="molecule type" value="Genomic_DNA"/>
</dbReference>
<dbReference type="Gene3D" id="1.10.10.10">
    <property type="entry name" value="Winged helix-like DNA-binding domain superfamily/Winged helix DNA-binding domain"/>
    <property type="match status" value="1"/>
</dbReference>
<dbReference type="RefSeq" id="WP_010902398.1">
    <property type="nucleotide sequence ID" value="NZ_VRYN01000002.1"/>
</dbReference>
<dbReference type="AlphaFoldDB" id="A0A4D6GRU2"/>
<dbReference type="GO" id="GO:0003700">
    <property type="term" value="F:DNA-binding transcription factor activity"/>
    <property type="evidence" value="ECO:0007669"/>
    <property type="project" value="InterPro"/>
</dbReference>
<gene>
    <name evidence="4" type="ORF">APQ99_01209</name>
    <name evidence="3" type="ORF">HBSAL_03280</name>
</gene>
<reference evidence="3" key="3">
    <citation type="journal article" name="MicrobiologyOpen">
        <title>Whole-genome comparison between the type strain of Halobacterium salinarum (DSM 3754(T)) and the laboratory strains R1 and NRC-1.</title>
        <authorList>
            <person name="Pfeiffer F."/>
            <person name="Losensky G."/>
            <person name="Marchfelder A."/>
            <person name="Habermann B."/>
            <person name="Dyall-Smith M."/>
        </authorList>
    </citation>
    <scope>NUCLEOTIDE SEQUENCE</scope>
    <source>
        <strain evidence="3">91-R6</strain>
    </source>
</reference>
<organism evidence="3 5">
    <name type="scientific">Halobacterium salinarum (strain ATCC 33171 / DSM 3754 / JCM 8978 / NBRC 102687 / NCIMB 764 / 91-R6)</name>
    <dbReference type="NCBI Taxonomy" id="2597657"/>
    <lineage>
        <taxon>Archaea</taxon>
        <taxon>Methanobacteriati</taxon>
        <taxon>Methanobacteriota</taxon>
        <taxon>Stenosarchaea group</taxon>
        <taxon>Halobacteria</taxon>
        <taxon>Halobacteriales</taxon>
        <taxon>Halobacteriaceae</taxon>
        <taxon>Halobacterium</taxon>
    </lineage>
</organism>
<dbReference type="Proteomes" id="UP000296216">
    <property type="component" value="Chromosome"/>
</dbReference>
<reference evidence="4 6" key="2">
    <citation type="submission" date="2019-07" db="EMBL/GenBank/DDBJ databases">
        <title>Genomic Encyclopedia of Archaeal and Bacterial Type Strains, Phase II (KMG-II): from individual species to whole genera.</title>
        <authorList>
            <person name="Goeker M."/>
        </authorList>
    </citation>
    <scope>NUCLEOTIDE SEQUENCE [LARGE SCALE GENOMIC DNA]</scope>
    <source>
        <strain evidence="4 6">DSM 3754</strain>
    </source>
</reference>
<dbReference type="Proteomes" id="UP000323075">
    <property type="component" value="Unassembled WGS sequence"/>
</dbReference>
<dbReference type="GeneID" id="68693479"/>
<dbReference type="InterPro" id="IPR036388">
    <property type="entry name" value="WH-like_DNA-bd_sf"/>
</dbReference>
<evidence type="ECO:0000313" key="6">
    <source>
        <dbReference type="Proteomes" id="UP000323075"/>
    </source>
</evidence>
<sequence length="214" mass="22422">MTANRLLPGSVSVDGGDGSEVVHIREDAADDVFDALGSRTAREILSALYEEPDTASSVADRVDTSLQNASYHIENLVEADLLEVADTWYSAQGREMSVYAPASDTLVLFAADSGQSPSLRSRLAGLLGVLGALGVVSVAVQRLLTGGTPRPGARMRVASERVTQAAENTTEPGVIDRIGHAVTATLQTLPPGVVFFAGGVFVLAMVGAYAWYQS</sequence>
<accession>A0A4D6GRU2</accession>
<keyword evidence="1" id="KW-0472">Membrane</keyword>
<dbReference type="SMART" id="SM00418">
    <property type="entry name" value="HTH_ARSR"/>
    <property type="match status" value="1"/>
</dbReference>
<name>A0A4D6GRU2_HALS9</name>
<evidence type="ECO:0000256" key="1">
    <source>
        <dbReference type="SAM" id="Phobius"/>
    </source>
</evidence>